<keyword evidence="2" id="KW-0472">Membrane</keyword>
<evidence type="ECO:0000256" key="1">
    <source>
        <dbReference type="SAM" id="MobiDB-lite"/>
    </source>
</evidence>
<dbReference type="AlphaFoldDB" id="A0A9D2UFY8"/>
<evidence type="ECO:0000313" key="3">
    <source>
        <dbReference type="EMBL" id="HJD51720.1"/>
    </source>
</evidence>
<name>A0A9D2UFY8_9MICC</name>
<protein>
    <submittedName>
        <fullName evidence="3">Uncharacterized protein</fullName>
    </submittedName>
</protein>
<accession>A0A9D2UFY8</accession>
<comment type="caution">
    <text evidence="3">The sequence shown here is derived from an EMBL/GenBank/DDBJ whole genome shotgun (WGS) entry which is preliminary data.</text>
</comment>
<feature type="transmembrane region" description="Helical" evidence="2">
    <location>
        <begin position="70"/>
        <end position="90"/>
    </location>
</feature>
<keyword evidence="2" id="KW-0812">Transmembrane</keyword>
<gene>
    <name evidence="3" type="ORF">H9908_07640</name>
</gene>
<proteinExistence type="predicted"/>
<sequence length="108" mass="11793">MAKTTAQSDAEKRSNVESFGMESGAPARSGTPQYSGTKELGSNIALFVLCFVLLLGCLYTLGMYPEGGWGWWTVAVLLYGVTFIIPLWFLPSKTNEKHHVGGADLYLK</sequence>
<evidence type="ECO:0000256" key="2">
    <source>
        <dbReference type="SAM" id="Phobius"/>
    </source>
</evidence>
<feature type="region of interest" description="Disordered" evidence="1">
    <location>
        <begin position="1"/>
        <end position="34"/>
    </location>
</feature>
<reference evidence="3" key="1">
    <citation type="journal article" date="2021" name="PeerJ">
        <title>Extensive microbial diversity within the chicken gut microbiome revealed by metagenomics and culture.</title>
        <authorList>
            <person name="Gilroy R."/>
            <person name="Ravi A."/>
            <person name="Getino M."/>
            <person name="Pursley I."/>
            <person name="Horton D.L."/>
            <person name="Alikhan N.F."/>
            <person name="Baker D."/>
            <person name="Gharbi K."/>
            <person name="Hall N."/>
            <person name="Watson M."/>
            <person name="Adriaenssens E.M."/>
            <person name="Foster-Nyarko E."/>
            <person name="Jarju S."/>
            <person name="Secka A."/>
            <person name="Antonio M."/>
            <person name="Oren A."/>
            <person name="Chaudhuri R.R."/>
            <person name="La Ragione R."/>
            <person name="Hildebrand F."/>
            <person name="Pallen M.J."/>
        </authorList>
    </citation>
    <scope>NUCLEOTIDE SEQUENCE</scope>
    <source>
        <strain evidence="3">ChiHjej10B9-4811</strain>
    </source>
</reference>
<organism evidence="3 4">
    <name type="scientific">Candidatus Rothia avistercoris</name>
    <dbReference type="NCBI Taxonomy" id="2840479"/>
    <lineage>
        <taxon>Bacteria</taxon>
        <taxon>Bacillati</taxon>
        <taxon>Actinomycetota</taxon>
        <taxon>Actinomycetes</taxon>
        <taxon>Micrococcales</taxon>
        <taxon>Micrococcaceae</taxon>
        <taxon>Rothia</taxon>
    </lineage>
</organism>
<reference evidence="3" key="2">
    <citation type="submission" date="2021-04" db="EMBL/GenBank/DDBJ databases">
        <authorList>
            <person name="Gilroy R."/>
        </authorList>
    </citation>
    <scope>NUCLEOTIDE SEQUENCE</scope>
    <source>
        <strain evidence="3">ChiHjej10B9-4811</strain>
    </source>
</reference>
<dbReference type="Proteomes" id="UP000823908">
    <property type="component" value="Unassembled WGS sequence"/>
</dbReference>
<keyword evidence="2" id="KW-1133">Transmembrane helix</keyword>
<dbReference type="EMBL" id="DWUS01000175">
    <property type="protein sequence ID" value="HJD51720.1"/>
    <property type="molecule type" value="Genomic_DNA"/>
</dbReference>
<feature type="transmembrane region" description="Helical" evidence="2">
    <location>
        <begin position="44"/>
        <end position="64"/>
    </location>
</feature>
<evidence type="ECO:0000313" key="4">
    <source>
        <dbReference type="Proteomes" id="UP000823908"/>
    </source>
</evidence>